<dbReference type="AlphaFoldDB" id="A0A5M6I7L1"/>
<protein>
    <submittedName>
        <fullName evidence="1">Uncharacterized protein</fullName>
    </submittedName>
</protein>
<dbReference type="Proteomes" id="UP000324065">
    <property type="component" value="Unassembled WGS sequence"/>
</dbReference>
<organism evidence="1 2">
    <name type="scientific">Roseospira marina</name>
    <dbReference type="NCBI Taxonomy" id="140057"/>
    <lineage>
        <taxon>Bacteria</taxon>
        <taxon>Pseudomonadati</taxon>
        <taxon>Pseudomonadota</taxon>
        <taxon>Alphaproteobacteria</taxon>
        <taxon>Rhodospirillales</taxon>
        <taxon>Rhodospirillaceae</taxon>
        <taxon>Roseospira</taxon>
    </lineage>
</organism>
<dbReference type="RefSeq" id="WP_150064049.1">
    <property type="nucleotide sequence ID" value="NZ_JACHII010000028.1"/>
</dbReference>
<name>A0A5M6I7L1_9PROT</name>
<gene>
    <name evidence="1" type="ORF">F1188_19100</name>
</gene>
<keyword evidence="2" id="KW-1185">Reference proteome</keyword>
<sequence length="153" mass="16675">MRVDAGANYLYASQRPQASTADTSASTSFSAALTAVQDNTEKTDSNTRQADFTSMTRQDMRDWVNTQIRSGEMSLDDSRPFMAMTMKIPVNSGLGGEVALGGDDTRYDFMQKARDGIQGALSRNDETTLKMLKSAMSIMQGHKDQAVGVNTRA</sequence>
<dbReference type="EMBL" id="VWPJ01000030">
    <property type="protein sequence ID" value="KAA5603825.1"/>
    <property type="molecule type" value="Genomic_DNA"/>
</dbReference>
<reference evidence="1 2" key="1">
    <citation type="submission" date="2019-09" db="EMBL/GenBank/DDBJ databases">
        <title>Genome sequence of Roseospira marina, one of the more divergent members of the non-sulfur purple photosynthetic bacterial family, the Rhodospirillaceae.</title>
        <authorList>
            <person name="Meyer T."/>
            <person name="Kyndt J."/>
        </authorList>
    </citation>
    <scope>NUCLEOTIDE SEQUENCE [LARGE SCALE GENOMIC DNA]</scope>
    <source>
        <strain evidence="1 2">DSM 15113</strain>
    </source>
</reference>
<evidence type="ECO:0000313" key="2">
    <source>
        <dbReference type="Proteomes" id="UP000324065"/>
    </source>
</evidence>
<proteinExistence type="predicted"/>
<dbReference type="OrthoDB" id="7472444at2"/>
<evidence type="ECO:0000313" key="1">
    <source>
        <dbReference type="EMBL" id="KAA5603825.1"/>
    </source>
</evidence>
<comment type="caution">
    <text evidence="1">The sequence shown here is derived from an EMBL/GenBank/DDBJ whole genome shotgun (WGS) entry which is preliminary data.</text>
</comment>
<accession>A0A5M6I7L1</accession>